<evidence type="ECO:0000313" key="1">
    <source>
        <dbReference type="EMBL" id="QHT77692.1"/>
    </source>
</evidence>
<dbReference type="AlphaFoldDB" id="A0A6C0HAQ3"/>
<protein>
    <submittedName>
        <fullName evidence="1">Uncharacterized protein</fullName>
    </submittedName>
</protein>
<dbReference type="EMBL" id="MN739920">
    <property type="protein sequence ID" value="QHT77692.1"/>
    <property type="molecule type" value="Genomic_DNA"/>
</dbReference>
<accession>A0A6C0HAQ3</accession>
<proteinExistence type="predicted"/>
<name>A0A6C0HAQ3_9ZZZZ</name>
<organism evidence="1">
    <name type="scientific">viral metagenome</name>
    <dbReference type="NCBI Taxonomy" id="1070528"/>
    <lineage>
        <taxon>unclassified sequences</taxon>
        <taxon>metagenomes</taxon>
        <taxon>organismal metagenomes</taxon>
    </lineage>
</organism>
<sequence length="144" mass="17610">MLDIELFKKLPIDIIINHIMPYTYKPQIKLLLFDIRSFMNDFKFVEDVYYNEYNGAVLICDLIKFCNNNIAPVYGIDMKYEYVLRRNYMLNLKFHRELVEYVFIKVHSNLNHNTENKIKFLWGLMTPPERMRFIYKYLIEFIAE</sequence>
<reference evidence="1" key="1">
    <citation type="journal article" date="2020" name="Nature">
        <title>Giant virus diversity and host interactions through global metagenomics.</title>
        <authorList>
            <person name="Schulz F."/>
            <person name="Roux S."/>
            <person name="Paez-Espino D."/>
            <person name="Jungbluth S."/>
            <person name="Walsh D.A."/>
            <person name="Denef V.J."/>
            <person name="McMahon K.D."/>
            <person name="Konstantinidis K.T."/>
            <person name="Eloe-Fadrosh E.A."/>
            <person name="Kyrpides N.C."/>
            <person name="Woyke T."/>
        </authorList>
    </citation>
    <scope>NUCLEOTIDE SEQUENCE</scope>
    <source>
        <strain evidence="1">GVMAG-M-3300023179-90</strain>
    </source>
</reference>